<proteinExistence type="predicted"/>
<accession>A0A6A4HH77</accession>
<evidence type="ECO:0000256" key="2">
    <source>
        <dbReference type="ARBA" id="ARBA00022989"/>
    </source>
</evidence>
<evidence type="ECO:0000313" key="7">
    <source>
        <dbReference type="Proteomes" id="UP000799118"/>
    </source>
</evidence>
<feature type="transmembrane region" description="Helical" evidence="5">
    <location>
        <begin position="174"/>
        <end position="194"/>
    </location>
</feature>
<evidence type="ECO:0000256" key="1">
    <source>
        <dbReference type="ARBA" id="ARBA00022692"/>
    </source>
</evidence>
<keyword evidence="7" id="KW-1185">Reference proteome</keyword>
<evidence type="ECO:0000256" key="4">
    <source>
        <dbReference type="SAM" id="MobiDB-lite"/>
    </source>
</evidence>
<feature type="transmembrane region" description="Helical" evidence="5">
    <location>
        <begin position="297"/>
        <end position="319"/>
    </location>
</feature>
<keyword evidence="3 5" id="KW-0472">Membrane</keyword>
<dbReference type="EMBL" id="ML769491">
    <property type="protein sequence ID" value="KAE9397879.1"/>
    <property type="molecule type" value="Genomic_DNA"/>
</dbReference>
<dbReference type="PANTHER" id="PTHR28263">
    <property type="entry name" value="GOLGI TO ER TRAFFIC PROTEIN 2"/>
    <property type="match status" value="1"/>
</dbReference>
<feature type="region of interest" description="Disordered" evidence="4">
    <location>
        <begin position="1"/>
        <end position="89"/>
    </location>
</feature>
<protein>
    <submittedName>
        <fullName evidence="6">Uncharacterized protein</fullName>
    </submittedName>
</protein>
<evidence type="ECO:0000256" key="3">
    <source>
        <dbReference type="ARBA" id="ARBA00023136"/>
    </source>
</evidence>
<dbReference type="PANTHER" id="PTHR28263:SF1">
    <property type="entry name" value="GOLGI TO ER TRAFFIC PROTEIN 2"/>
    <property type="match status" value="1"/>
</dbReference>
<reference evidence="6" key="1">
    <citation type="journal article" date="2019" name="Environ. Microbiol.">
        <title>Fungal ecological strategies reflected in gene transcription - a case study of two litter decomposers.</title>
        <authorList>
            <person name="Barbi F."/>
            <person name="Kohler A."/>
            <person name="Barry K."/>
            <person name="Baskaran P."/>
            <person name="Daum C."/>
            <person name="Fauchery L."/>
            <person name="Ihrmark K."/>
            <person name="Kuo A."/>
            <person name="LaButti K."/>
            <person name="Lipzen A."/>
            <person name="Morin E."/>
            <person name="Grigoriev I.V."/>
            <person name="Henrissat B."/>
            <person name="Lindahl B."/>
            <person name="Martin F."/>
        </authorList>
    </citation>
    <scope>NUCLEOTIDE SEQUENCE</scope>
    <source>
        <strain evidence="6">JB14</strain>
    </source>
</reference>
<feature type="transmembrane region" description="Helical" evidence="5">
    <location>
        <begin position="231"/>
        <end position="252"/>
    </location>
</feature>
<evidence type="ECO:0000256" key="5">
    <source>
        <dbReference type="SAM" id="Phobius"/>
    </source>
</evidence>
<dbReference type="Pfam" id="PF08690">
    <property type="entry name" value="GET2"/>
    <property type="match status" value="1"/>
</dbReference>
<dbReference type="InterPro" id="IPR028143">
    <property type="entry name" value="Get2/sif1"/>
</dbReference>
<gene>
    <name evidence="6" type="ORF">BT96DRAFT_822750</name>
</gene>
<dbReference type="AlphaFoldDB" id="A0A6A4HH77"/>
<sequence length="321" mass="34361">MSAAARAEARRKAILSRGSDRLSKLTTSARGDSPVYMHDDPPLPSIPRTSDFVGEETTAMPTRPSPGPSPHRQASSSIPGPDPSVWSEAQQQQLMQAIMGNMAGMPGLAGNSGQQAIGSDPATMPLDNPLAAMLMGGQPQAGQSGGVPPFMPPGMNLGKAPASAPQPKSRLQKMLPLVHLVALWSLLAYFVIYVEPRAHGALVDDSSFGGWSGILTRWAELAKRRPQEQMIQGWSVAAVPFFWVFISLETALYGLRMFYGLDAVQPPMLLAMVLPQLPPPFPSIILNGMKYIQLGSILLDDLAILAVGVGFFIWIAGLLRS</sequence>
<dbReference type="Proteomes" id="UP000799118">
    <property type="component" value="Unassembled WGS sequence"/>
</dbReference>
<name>A0A6A4HH77_9AGAR</name>
<dbReference type="GO" id="GO:0006890">
    <property type="term" value="P:retrograde vesicle-mediated transport, Golgi to endoplasmic reticulum"/>
    <property type="evidence" value="ECO:0007669"/>
    <property type="project" value="TreeGrafter"/>
</dbReference>
<dbReference type="OrthoDB" id="5393181at2759"/>
<organism evidence="6 7">
    <name type="scientific">Gymnopus androsaceus JB14</name>
    <dbReference type="NCBI Taxonomy" id="1447944"/>
    <lineage>
        <taxon>Eukaryota</taxon>
        <taxon>Fungi</taxon>
        <taxon>Dikarya</taxon>
        <taxon>Basidiomycota</taxon>
        <taxon>Agaricomycotina</taxon>
        <taxon>Agaricomycetes</taxon>
        <taxon>Agaricomycetidae</taxon>
        <taxon>Agaricales</taxon>
        <taxon>Marasmiineae</taxon>
        <taxon>Omphalotaceae</taxon>
        <taxon>Gymnopus</taxon>
    </lineage>
</organism>
<evidence type="ECO:0000313" key="6">
    <source>
        <dbReference type="EMBL" id="KAE9397879.1"/>
    </source>
</evidence>
<keyword evidence="2 5" id="KW-1133">Transmembrane helix</keyword>
<keyword evidence="1 5" id="KW-0812">Transmembrane</keyword>